<dbReference type="InterPro" id="IPR008699">
    <property type="entry name" value="NDUFB8"/>
</dbReference>
<evidence type="ECO:0000256" key="1">
    <source>
        <dbReference type="SAM" id="MobiDB-lite"/>
    </source>
</evidence>
<feature type="region of interest" description="Disordered" evidence="1">
    <location>
        <begin position="419"/>
        <end position="444"/>
    </location>
</feature>
<sequence>MQMLSQRIARVSTIRSAAQAVRRTPVVQQRTFFPPSINDSKVLEEKYPEYPRLSEAEDPNMNGGYINPPFIKRQHRDPHANWWDKQERRNFGEPVHEDHDLLGMFSPHEYTWTTTGPGLLQIGAFIAVFLGVCGAVSMAYPDKPSYPREFPGGLERELGGANAVRTDLHFGIFDPPTVTAFVPSLCYGSPFTVYVHNLAPPQAQDVYHGHPGLPNMVEARVVIDGTLTAMTTFDHHTRWPAAITDSLVSHPKTGVAEPLRFPGFRNELVFQNMWKPHDNAGRIKVIISEVTPENSFMSSGSRIRPLAVFSFQHAPQERIDSPDFGLRETTDTGPAHCGGSAQAQSHGGQQSTPIYLQGHGSSASVNFQNTSGWNDPRVNGPLEAISQVVSDFYGRQRAASKGSSNASFPDYASSHYSTHARVASNTARAPSGLSQHGQNMVPQAKPFDNMHPQVVLDDCVCCGHSQVSHSASPSSHERGIPPPASEVRSRKEVLAQQSAGNPKGPAFAYAPSKPDKLTQGRHISEPTLLPLATYNASTRVPSFDFSFRKDFPISKTSRRTISGKVFGADITNVETRDFALANDGLKETSFIPAGFQAVSDAGLVSDCII</sequence>
<keyword evidence="2" id="KW-0812">Transmembrane</keyword>
<keyword evidence="4" id="KW-1185">Reference proteome</keyword>
<gene>
    <name evidence="3" type="ORF">CkaCkLH20_11901</name>
</gene>
<reference evidence="3" key="2">
    <citation type="submission" date="2020-11" db="EMBL/GenBank/DDBJ databases">
        <title>Whole genome sequencing of Colletotrichum sp.</title>
        <authorList>
            <person name="Li H."/>
        </authorList>
    </citation>
    <scope>NUCLEOTIDE SEQUENCE</scope>
    <source>
        <strain evidence="3">CkLH20</strain>
    </source>
</reference>
<dbReference type="GeneID" id="62167689"/>
<dbReference type="GO" id="GO:0005739">
    <property type="term" value="C:mitochondrion"/>
    <property type="evidence" value="ECO:0007669"/>
    <property type="project" value="InterPro"/>
</dbReference>
<evidence type="ECO:0000313" key="3">
    <source>
        <dbReference type="EMBL" id="KAF9870595.1"/>
    </source>
</evidence>
<feature type="compositionally biased region" description="Polar residues" evidence="1">
    <location>
        <begin position="423"/>
        <end position="441"/>
    </location>
</feature>
<keyword evidence="2" id="KW-1133">Transmembrane helix</keyword>
<evidence type="ECO:0000256" key="2">
    <source>
        <dbReference type="SAM" id="Phobius"/>
    </source>
</evidence>
<dbReference type="EMBL" id="JAATWM020000052">
    <property type="protein sequence ID" value="KAF9870595.1"/>
    <property type="molecule type" value="Genomic_DNA"/>
</dbReference>
<evidence type="ECO:0000313" key="4">
    <source>
        <dbReference type="Proteomes" id="UP000781932"/>
    </source>
</evidence>
<feature type="compositionally biased region" description="Low complexity" evidence="1">
    <location>
        <begin position="338"/>
        <end position="351"/>
    </location>
</feature>
<name>A0A9P6I298_9PEZI</name>
<dbReference type="Pfam" id="PF05821">
    <property type="entry name" value="NDUF_B8"/>
    <property type="match status" value="1"/>
</dbReference>
<keyword evidence="2" id="KW-0472">Membrane</keyword>
<dbReference type="PANTHER" id="PTHR12840:SF1">
    <property type="entry name" value="NADH DEHYDROGENASE [UBIQUINONE] 1 BETA SUBCOMPLEX SUBUNIT 8, MITOCHONDRIAL"/>
    <property type="match status" value="1"/>
</dbReference>
<dbReference type="RefSeq" id="XP_038740056.1">
    <property type="nucleotide sequence ID" value="XM_038894615.1"/>
</dbReference>
<reference evidence="3" key="1">
    <citation type="submission" date="2020-03" db="EMBL/GenBank/DDBJ databases">
        <authorList>
            <person name="He L."/>
        </authorList>
    </citation>
    <scope>NUCLEOTIDE SEQUENCE</scope>
    <source>
        <strain evidence="3">CkLH20</strain>
    </source>
</reference>
<dbReference type="OrthoDB" id="2014058at2759"/>
<feature type="region of interest" description="Disordered" evidence="1">
    <location>
        <begin position="319"/>
        <end position="361"/>
    </location>
</feature>
<protein>
    <submittedName>
        <fullName evidence="3">Uncharacterized protein</fullName>
    </submittedName>
</protein>
<feature type="region of interest" description="Disordered" evidence="1">
    <location>
        <begin position="467"/>
        <end position="516"/>
    </location>
</feature>
<comment type="caution">
    <text evidence="3">The sequence shown here is derived from an EMBL/GenBank/DDBJ whole genome shotgun (WGS) entry which is preliminary data.</text>
</comment>
<organism evidence="3 4">
    <name type="scientific">Colletotrichum karsti</name>
    <dbReference type="NCBI Taxonomy" id="1095194"/>
    <lineage>
        <taxon>Eukaryota</taxon>
        <taxon>Fungi</taxon>
        <taxon>Dikarya</taxon>
        <taxon>Ascomycota</taxon>
        <taxon>Pezizomycotina</taxon>
        <taxon>Sordariomycetes</taxon>
        <taxon>Hypocreomycetidae</taxon>
        <taxon>Glomerellales</taxon>
        <taxon>Glomerellaceae</taxon>
        <taxon>Colletotrichum</taxon>
        <taxon>Colletotrichum boninense species complex</taxon>
    </lineage>
</organism>
<dbReference type="PANTHER" id="PTHR12840">
    <property type="entry name" value="NADH-UBIQUINONE OXIDOREDUCTASE ASHI SUBUNIT"/>
    <property type="match status" value="1"/>
</dbReference>
<feature type="transmembrane region" description="Helical" evidence="2">
    <location>
        <begin position="119"/>
        <end position="140"/>
    </location>
</feature>
<accession>A0A9P6I298</accession>
<dbReference type="AlphaFoldDB" id="A0A9P6I298"/>
<dbReference type="Proteomes" id="UP000781932">
    <property type="component" value="Unassembled WGS sequence"/>
</dbReference>
<feature type="compositionally biased region" description="Basic and acidic residues" evidence="1">
    <location>
        <begin position="319"/>
        <end position="330"/>
    </location>
</feature>
<proteinExistence type="predicted"/>